<dbReference type="PROSITE" id="PS50809">
    <property type="entry name" value="DM_2"/>
    <property type="match status" value="1"/>
</dbReference>
<organism evidence="9 10">
    <name type="scientific">Sinanodonta woodiana</name>
    <name type="common">Chinese pond mussel</name>
    <name type="synonym">Anodonta woodiana</name>
    <dbReference type="NCBI Taxonomy" id="1069815"/>
    <lineage>
        <taxon>Eukaryota</taxon>
        <taxon>Metazoa</taxon>
        <taxon>Spiralia</taxon>
        <taxon>Lophotrochozoa</taxon>
        <taxon>Mollusca</taxon>
        <taxon>Bivalvia</taxon>
        <taxon>Autobranchia</taxon>
        <taxon>Heteroconchia</taxon>
        <taxon>Palaeoheterodonta</taxon>
        <taxon>Unionida</taxon>
        <taxon>Unionoidea</taxon>
        <taxon>Unionidae</taxon>
        <taxon>Unioninae</taxon>
        <taxon>Sinanodonta</taxon>
    </lineage>
</organism>
<keyword evidence="10" id="KW-1185">Reference proteome</keyword>
<dbReference type="SUPFAM" id="SSF82927">
    <property type="entry name" value="Cysteine-rich DNA binding domain, (DM domain)"/>
    <property type="match status" value="1"/>
</dbReference>
<feature type="compositionally biased region" description="Polar residues" evidence="7">
    <location>
        <begin position="188"/>
        <end position="198"/>
    </location>
</feature>
<dbReference type="GO" id="GO:0003677">
    <property type="term" value="F:DNA binding"/>
    <property type="evidence" value="ECO:0007669"/>
    <property type="project" value="UniProtKB-UniRule"/>
</dbReference>
<evidence type="ECO:0000256" key="4">
    <source>
        <dbReference type="ARBA" id="ARBA00023125"/>
    </source>
</evidence>
<evidence type="ECO:0000256" key="2">
    <source>
        <dbReference type="ARBA" id="ARBA00022723"/>
    </source>
</evidence>
<dbReference type="Proteomes" id="UP001634394">
    <property type="component" value="Unassembled WGS sequence"/>
</dbReference>
<feature type="DNA-binding region" description="DM" evidence="6">
    <location>
        <begin position="40"/>
        <end position="87"/>
    </location>
</feature>
<dbReference type="SMART" id="SM00301">
    <property type="entry name" value="DM"/>
    <property type="match status" value="1"/>
</dbReference>
<keyword evidence="5 6" id="KW-0539">Nucleus</keyword>
<accession>A0ABD3W459</accession>
<evidence type="ECO:0000256" key="1">
    <source>
        <dbReference type="ARBA" id="ARBA00006834"/>
    </source>
</evidence>
<dbReference type="InterPro" id="IPR009060">
    <property type="entry name" value="UBA-like_sf"/>
</dbReference>
<name>A0ABD3W459_SINWO</name>
<dbReference type="SUPFAM" id="SSF46934">
    <property type="entry name" value="UBA-like"/>
    <property type="match status" value="1"/>
</dbReference>
<evidence type="ECO:0000313" key="10">
    <source>
        <dbReference type="Proteomes" id="UP001634394"/>
    </source>
</evidence>
<dbReference type="GO" id="GO:0005634">
    <property type="term" value="C:nucleus"/>
    <property type="evidence" value="ECO:0007669"/>
    <property type="project" value="UniProtKB-SubCell"/>
</dbReference>
<dbReference type="CDD" id="cd14370">
    <property type="entry name" value="CUE_DMA"/>
    <property type="match status" value="1"/>
</dbReference>
<dbReference type="Pfam" id="PF00751">
    <property type="entry name" value="DM"/>
    <property type="match status" value="1"/>
</dbReference>
<dbReference type="GO" id="GO:0046872">
    <property type="term" value="F:metal ion binding"/>
    <property type="evidence" value="ECO:0007669"/>
    <property type="project" value="UniProtKB-KW"/>
</dbReference>
<dbReference type="Pfam" id="PF03474">
    <property type="entry name" value="DMA"/>
    <property type="match status" value="1"/>
</dbReference>
<dbReference type="AlphaFoldDB" id="A0ABD3W459"/>
<keyword evidence="3 6" id="KW-0862">Zinc</keyword>
<dbReference type="InterPro" id="IPR005173">
    <property type="entry name" value="DMA"/>
</dbReference>
<dbReference type="EMBL" id="JBJQND010000008">
    <property type="protein sequence ID" value="KAL3867547.1"/>
    <property type="molecule type" value="Genomic_DNA"/>
</dbReference>
<evidence type="ECO:0000256" key="6">
    <source>
        <dbReference type="PROSITE-ProRule" id="PRU00070"/>
    </source>
</evidence>
<dbReference type="PROSITE" id="PS40000">
    <property type="entry name" value="DM_1"/>
    <property type="match status" value="1"/>
</dbReference>
<comment type="subcellular location">
    <subcellularLocation>
        <location evidence="6">Nucleus</location>
    </subcellularLocation>
</comment>
<evidence type="ECO:0000259" key="8">
    <source>
        <dbReference type="PROSITE" id="PS50809"/>
    </source>
</evidence>
<proteinExistence type="inferred from homology"/>
<dbReference type="FunFam" id="4.10.1040.10:FF:000001">
    <property type="entry name" value="doublesex- and mab-3-related transcription factor 1"/>
    <property type="match status" value="1"/>
</dbReference>
<dbReference type="Gene3D" id="4.10.1040.10">
    <property type="entry name" value="DM DNA-binding domain"/>
    <property type="match status" value="1"/>
</dbReference>
<comment type="caution">
    <text evidence="9">The sequence shown here is derived from an EMBL/GenBank/DDBJ whole genome shotgun (WGS) entry which is preliminary data.</text>
</comment>
<evidence type="ECO:0000313" key="9">
    <source>
        <dbReference type="EMBL" id="KAL3867547.1"/>
    </source>
</evidence>
<dbReference type="PANTHER" id="PTHR12322:SF116">
    <property type="entry name" value="DOUBLESEX-MAB RELATED 99B"/>
    <property type="match status" value="1"/>
</dbReference>
<feature type="region of interest" description="Disordered" evidence="7">
    <location>
        <begin position="1"/>
        <end position="30"/>
    </location>
</feature>
<dbReference type="InterPro" id="IPR036407">
    <property type="entry name" value="DM_DNA-bd_sf"/>
</dbReference>
<evidence type="ECO:0000256" key="3">
    <source>
        <dbReference type="ARBA" id="ARBA00022833"/>
    </source>
</evidence>
<gene>
    <name evidence="9" type="ORF">ACJMK2_040434</name>
</gene>
<dbReference type="InterPro" id="IPR026607">
    <property type="entry name" value="DMRT"/>
</dbReference>
<keyword evidence="4 6" id="KW-0238">DNA-binding</keyword>
<feature type="compositionally biased region" description="Polar residues" evidence="7">
    <location>
        <begin position="159"/>
        <end position="174"/>
    </location>
</feature>
<reference evidence="9 10" key="1">
    <citation type="submission" date="2024-11" db="EMBL/GenBank/DDBJ databases">
        <title>Chromosome-level genome assembly of the freshwater bivalve Anodonta woodiana.</title>
        <authorList>
            <person name="Chen X."/>
        </authorList>
    </citation>
    <scope>NUCLEOTIDE SEQUENCE [LARGE SCALE GENOMIC DNA]</scope>
    <source>
        <strain evidence="9">MN2024</strain>
        <tissue evidence="9">Gills</tissue>
    </source>
</reference>
<evidence type="ECO:0000256" key="7">
    <source>
        <dbReference type="SAM" id="MobiDB-lite"/>
    </source>
</evidence>
<keyword evidence="2 6" id="KW-0479">Metal-binding</keyword>
<evidence type="ECO:0000256" key="5">
    <source>
        <dbReference type="ARBA" id="ARBA00023242"/>
    </source>
</evidence>
<dbReference type="PANTHER" id="PTHR12322">
    <property type="entry name" value="DOUBLESEX AND MAB-3 RELATED TRANSCRIPTION FACTOR DMRT"/>
    <property type="match status" value="1"/>
</dbReference>
<dbReference type="InterPro" id="IPR001275">
    <property type="entry name" value="DM_DNA-bd"/>
</dbReference>
<comment type="similarity">
    <text evidence="1">Belongs to the DMRT family.</text>
</comment>
<protein>
    <recommendedName>
        <fullName evidence="8">DM domain-containing protein</fullName>
    </recommendedName>
</protein>
<sequence length="387" mass="42457">MIMTGSSAEDKTVSDTPEDPEQSSSFMKSASERCPRTPKCARCRNHGVVTALKGHKRYCHWKDCLCSKCVLIAERQRVMAAQVALRRQQAQEENEAREMGLLYGPNGLLRVNPDSVSVFPVVNSYLPRSESDVDDKSNSPAPKRLRKDVTYHEQRDLTSSECSHSVSSALLDKSQSVEDGQHVPSGGLSESSCTTPNGSDDDSKPSPNECRSDNHAMNLATNSCKRQSIDLMCRIFPHMKRNMLELTLQACGGDTIRAIEQIAHTQNEEERSAVNRALYVSPSYSDQQLSDFNFSILKSAFSPVTSPGAVGALNPGGYTWGGYVGRSLALAMPYLPFTHRISMSSVSGFNGISSSTNKNTPHNIYPFWTGQSYVGKDGEKQVSNIGE</sequence>
<feature type="domain" description="DM" evidence="8">
    <location>
        <begin position="40"/>
        <end position="87"/>
    </location>
</feature>
<feature type="region of interest" description="Disordered" evidence="7">
    <location>
        <begin position="128"/>
        <end position="214"/>
    </location>
</feature>
<feature type="compositionally biased region" description="Basic and acidic residues" evidence="7">
    <location>
        <begin position="147"/>
        <end position="158"/>
    </location>
</feature>